<dbReference type="OrthoDB" id="289721at2759"/>
<dbReference type="GO" id="GO:0003720">
    <property type="term" value="F:telomerase activity"/>
    <property type="evidence" value="ECO:0007669"/>
    <property type="project" value="InterPro"/>
</dbReference>
<name>A0A0C3Q059_PISTI</name>
<keyword evidence="1" id="KW-0779">Telomere</keyword>
<comment type="function">
    <text evidence="1">Telomerase is a ribonucleoprotein enzyme essential for the replication of chromosome termini in most eukaryotes. It elongates telomeres. It is a reverse transcriptase that adds simple sequence repeats to chromosome ends by copying a template sequence within the RNA component of the enzyme.</text>
</comment>
<sequence>LAKSRSHIIFTDAVLNDTHTVYRNIYQNLLITAAKMDYYIESWGIDVAKNAAFINNTIRQVIRYSHASILRKSRNEVAKANGARCNVQRALVNWLGTRAFYAVFSKRSQRYGACSLLQHLESELSLQRNRGIQGRFRKLVKESAEVLAALGL</sequence>
<dbReference type="PANTHER" id="PTHR12066:SF0">
    <property type="entry name" value="TELOMERASE REVERSE TRANSCRIPTASE"/>
    <property type="match status" value="1"/>
</dbReference>
<accession>A0A0C3Q059</accession>
<protein>
    <recommendedName>
        <fullName evidence="1">Telomerase reverse transcriptase</fullName>
        <ecNumber evidence="1">2.7.7.49</ecNumber>
    </recommendedName>
    <alternativeName>
        <fullName evidence="1">Telomerase catalytic subunit</fullName>
    </alternativeName>
</protein>
<dbReference type="GO" id="GO:0042162">
    <property type="term" value="F:telomeric DNA binding"/>
    <property type="evidence" value="ECO:0007669"/>
    <property type="project" value="TreeGrafter"/>
</dbReference>
<proteinExistence type="inferred from homology"/>
<feature type="domain" description="Telomerase reverse transcriptase C-terminal extension" evidence="2">
    <location>
        <begin position="3"/>
        <end position="113"/>
    </location>
</feature>
<dbReference type="GO" id="GO:0046872">
    <property type="term" value="F:metal ion binding"/>
    <property type="evidence" value="ECO:0007669"/>
    <property type="project" value="UniProtKB-KW"/>
</dbReference>
<dbReference type="AlphaFoldDB" id="A0A0C3Q059"/>
<comment type="subcellular location">
    <subcellularLocation>
        <location evidence="1">Nucleus</location>
    </subcellularLocation>
    <subcellularLocation>
        <location evidence="1">Chromosome</location>
        <location evidence="1">Telomere</location>
    </subcellularLocation>
</comment>
<feature type="non-terminal residue" evidence="3">
    <location>
        <position position="1"/>
    </location>
</feature>
<dbReference type="GO" id="GO:0070034">
    <property type="term" value="F:telomerase RNA binding"/>
    <property type="evidence" value="ECO:0007669"/>
    <property type="project" value="TreeGrafter"/>
</dbReference>
<dbReference type="STRING" id="870435.A0A0C3Q059"/>
<evidence type="ECO:0000313" key="3">
    <source>
        <dbReference type="EMBL" id="KIO15224.1"/>
    </source>
</evidence>
<dbReference type="Pfam" id="PF21399">
    <property type="entry name" value="TERT_C"/>
    <property type="match status" value="1"/>
</dbReference>
<reference evidence="3 4" key="1">
    <citation type="submission" date="2014-04" db="EMBL/GenBank/DDBJ databases">
        <authorList>
            <consortium name="DOE Joint Genome Institute"/>
            <person name="Kuo A."/>
            <person name="Kohler A."/>
            <person name="Costa M.D."/>
            <person name="Nagy L.G."/>
            <person name="Floudas D."/>
            <person name="Copeland A."/>
            <person name="Barry K.W."/>
            <person name="Cichocki N."/>
            <person name="Veneault-Fourrey C."/>
            <person name="LaButti K."/>
            <person name="Lindquist E.A."/>
            <person name="Lipzen A."/>
            <person name="Lundell T."/>
            <person name="Morin E."/>
            <person name="Murat C."/>
            <person name="Sun H."/>
            <person name="Tunlid A."/>
            <person name="Henrissat B."/>
            <person name="Grigoriev I.V."/>
            <person name="Hibbett D.S."/>
            <person name="Martin F."/>
            <person name="Nordberg H.P."/>
            <person name="Cantor M.N."/>
            <person name="Hua S.X."/>
        </authorList>
    </citation>
    <scope>NUCLEOTIDE SEQUENCE [LARGE SCALE GENOMIC DNA]</scope>
    <source>
        <strain evidence="3 4">Marx 270</strain>
    </source>
</reference>
<keyword evidence="1" id="KW-0479">Metal-binding</keyword>
<evidence type="ECO:0000256" key="1">
    <source>
        <dbReference type="RuleBase" id="RU365061"/>
    </source>
</evidence>
<dbReference type="InParanoid" id="A0A0C3Q059"/>
<dbReference type="PANTHER" id="PTHR12066">
    <property type="entry name" value="TELOMERASE REVERSE TRANSCRIPTASE"/>
    <property type="match status" value="1"/>
</dbReference>
<dbReference type="GO" id="GO:0000333">
    <property type="term" value="C:telomerase catalytic core complex"/>
    <property type="evidence" value="ECO:0007669"/>
    <property type="project" value="TreeGrafter"/>
</dbReference>
<keyword evidence="1" id="KW-0158">Chromosome</keyword>
<comment type="similarity">
    <text evidence="1">Belongs to the reverse transcriptase family. Telomerase subfamily.</text>
</comment>
<dbReference type="Proteomes" id="UP000054217">
    <property type="component" value="Unassembled WGS sequence"/>
</dbReference>
<gene>
    <name evidence="3" type="ORF">M404DRAFT_118297</name>
</gene>
<keyword evidence="4" id="KW-1185">Reference proteome</keyword>
<evidence type="ECO:0000313" key="4">
    <source>
        <dbReference type="Proteomes" id="UP000054217"/>
    </source>
</evidence>
<comment type="catalytic activity">
    <reaction evidence="1">
        <text>DNA(n) + a 2'-deoxyribonucleoside 5'-triphosphate = DNA(n+1) + diphosphate</text>
        <dbReference type="Rhea" id="RHEA:22508"/>
        <dbReference type="Rhea" id="RHEA-COMP:17339"/>
        <dbReference type="Rhea" id="RHEA-COMP:17340"/>
        <dbReference type="ChEBI" id="CHEBI:33019"/>
        <dbReference type="ChEBI" id="CHEBI:61560"/>
        <dbReference type="ChEBI" id="CHEBI:173112"/>
        <dbReference type="EC" id="2.7.7.49"/>
    </reaction>
</comment>
<organism evidence="3 4">
    <name type="scientific">Pisolithus tinctorius Marx 270</name>
    <dbReference type="NCBI Taxonomy" id="870435"/>
    <lineage>
        <taxon>Eukaryota</taxon>
        <taxon>Fungi</taxon>
        <taxon>Dikarya</taxon>
        <taxon>Basidiomycota</taxon>
        <taxon>Agaricomycotina</taxon>
        <taxon>Agaricomycetes</taxon>
        <taxon>Agaricomycetidae</taxon>
        <taxon>Boletales</taxon>
        <taxon>Sclerodermatineae</taxon>
        <taxon>Pisolithaceae</taxon>
        <taxon>Pisolithus</taxon>
    </lineage>
</organism>
<keyword evidence="1" id="KW-0539">Nucleus</keyword>
<keyword evidence="1" id="KW-0695">RNA-directed DNA polymerase</keyword>
<dbReference type="GO" id="GO:0000781">
    <property type="term" value="C:chromosome, telomeric region"/>
    <property type="evidence" value="ECO:0007669"/>
    <property type="project" value="UniProtKB-SubCell"/>
</dbReference>
<dbReference type="Gene3D" id="1.10.357.90">
    <property type="match status" value="1"/>
</dbReference>
<keyword evidence="1" id="KW-0548">Nucleotidyltransferase</keyword>
<dbReference type="InterPro" id="IPR003545">
    <property type="entry name" value="Telomerase_RT"/>
</dbReference>
<dbReference type="InterPro" id="IPR049139">
    <property type="entry name" value="TERT_C"/>
</dbReference>
<evidence type="ECO:0000259" key="2">
    <source>
        <dbReference type="Pfam" id="PF21399"/>
    </source>
</evidence>
<reference evidence="4" key="2">
    <citation type="submission" date="2015-01" db="EMBL/GenBank/DDBJ databases">
        <title>Evolutionary Origins and Diversification of the Mycorrhizal Mutualists.</title>
        <authorList>
            <consortium name="DOE Joint Genome Institute"/>
            <consortium name="Mycorrhizal Genomics Consortium"/>
            <person name="Kohler A."/>
            <person name="Kuo A."/>
            <person name="Nagy L.G."/>
            <person name="Floudas D."/>
            <person name="Copeland A."/>
            <person name="Barry K.W."/>
            <person name="Cichocki N."/>
            <person name="Veneault-Fourrey C."/>
            <person name="LaButti K."/>
            <person name="Lindquist E.A."/>
            <person name="Lipzen A."/>
            <person name="Lundell T."/>
            <person name="Morin E."/>
            <person name="Murat C."/>
            <person name="Riley R."/>
            <person name="Ohm R."/>
            <person name="Sun H."/>
            <person name="Tunlid A."/>
            <person name="Henrissat B."/>
            <person name="Grigoriev I.V."/>
            <person name="Hibbett D.S."/>
            <person name="Martin F."/>
        </authorList>
    </citation>
    <scope>NUCLEOTIDE SEQUENCE [LARGE SCALE GENOMIC DNA]</scope>
    <source>
        <strain evidence="4">Marx 270</strain>
    </source>
</reference>
<dbReference type="GO" id="GO:0007004">
    <property type="term" value="P:telomere maintenance via telomerase"/>
    <property type="evidence" value="ECO:0007669"/>
    <property type="project" value="TreeGrafter"/>
</dbReference>
<keyword evidence="1" id="KW-0808">Transferase</keyword>
<keyword evidence="1" id="KW-0460">Magnesium</keyword>
<dbReference type="EC" id="2.7.7.49" evidence="1"/>
<dbReference type="EMBL" id="KN831944">
    <property type="protein sequence ID" value="KIO15224.1"/>
    <property type="molecule type" value="Genomic_DNA"/>
</dbReference>
<dbReference type="HOGENOM" id="CLU_145571_0_0_1"/>